<dbReference type="Gene3D" id="1.10.1530.10">
    <property type="match status" value="1"/>
</dbReference>
<gene>
    <name evidence="3" type="ORF">GCM10009533_11010</name>
</gene>
<dbReference type="Pfam" id="PF02615">
    <property type="entry name" value="Ldh_2"/>
    <property type="match status" value="1"/>
</dbReference>
<dbReference type="PANTHER" id="PTHR11091:SF0">
    <property type="entry name" value="MALATE DEHYDROGENASE"/>
    <property type="match status" value="1"/>
</dbReference>
<keyword evidence="4" id="KW-1185">Reference proteome</keyword>
<comment type="caution">
    <text evidence="3">The sequence shown here is derived from an EMBL/GenBank/DDBJ whole genome shotgun (WGS) entry which is preliminary data.</text>
</comment>
<organism evidence="3 4">
    <name type="scientific">Saccharopolyspora erythraea</name>
    <name type="common">Streptomyces erythraeus</name>
    <dbReference type="NCBI Taxonomy" id="1836"/>
    <lineage>
        <taxon>Bacteria</taxon>
        <taxon>Bacillati</taxon>
        <taxon>Actinomycetota</taxon>
        <taxon>Actinomycetes</taxon>
        <taxon>Pseudonocardiales</taxon>
        <taxon>Pseudonocardiaceae</taxon>
        <taxon>Saccharopolyspora</taxon>
    </lineage>
</organism>
<comment type="similarity">
    <text evidence="1">Belongs to the LDH2/MDH2 oxidoreductase family.</text>
</comment>
<dbReference type="RefSeq" id="WP_009945613.1">
    <property type="nucleotide sequence ID" value="NZ_BAAAGS010000005.1"/>
</dbReference>
<evidence type="ECO:0000313" key="3">
    <source>
        <dbReference type="EMBL" id="GAA0513907.1"/>
    </source>
</evidence>
<dbReference type="InterPro" id="IPR036111">
    <property type="entry name" value="Mal/L-sulfo/L-lacto_DH-like_sf"/>
</dbReference>
<dbReference type="PANTHER" id="PTHR11091">
    <property type="entry name" value="OXIDOREDUCTASE-RELATED"/>
    <property type="match status" value="1"/>
</dbReference>
<dbReference type="InterPro" id="IPR043143">
    <property type="entry name" value="Mal/L-sulf/L-lact_DH-like_NADP"/>
</dbReference>
<sequence length="375" mass="38913">MTLHEVPAARRNGVVRVDYADLLSFTTRLFAERGVPADRAHTAASALCYGDLTGLEAHGLFNLTRLYLPLFDSGRVDPAAQPRVLTDLGACAVVDSRRALGLWSAAEAMDSAADRAAQHGIGLVTVRDATHFGCAGFHTARAAERGVIGVLAGNCGGQRIARPPGGTPAMLGTNPLSVAAPALPGHPFVLDMSTTVVPTGRVRTAAARGEPVPPGWLVDSSGAAVTDPAAFDRGEAYLNWLGGDQDTGAYKGFGLGLVVELLGALLPGAGLGPAPEALDGDGRPHGRDDDIGFSAIAIAPRLLRPDRDFAGAARALFETINACPPAPGHADVRYPGWWEAERAQSRLREGVPVPAGLHADLVRLGLGAEPAGEHR</sequence>
<evidence type="ECO:0000256" key="2">
    <source>
        <dbReference type="ARBA" id="ARBA00023002"/>
    </source>
</evidence>
<dbReference type="Gene3D" id="3.30.1370.60">
    <property type="entry name" value="Hypothetical oxidoreductase yiak, domain 2"/>
    <property type="match status" value="1"/>
</dbReference>
<dbReference type="InterPro" id="IPR043144">
    <property type="entry name" value="Mal/L-sulf/L-lact_DH-like_ah"/>
</dbReference>
<protein>
    <submittedName>
        <fullName evidence="3">Ldh family oxidoreductase</fullName>
    </submittedName>
</protein>
<keyword evidence="2" id="KW-0560">Oxidoreductase</keyword>
<evidence type="ECO:0000313" key="4">
    <source>
        <dbReference type="Proteomes" id="UP001500729"/>
    </source>
</evidence>
<name>A0ABP3M5R9_SACER</name>
<reference evidence="4" key="1">
    <citation type="journal article" date="2019" name="Int. J. Syst. Evol. Microbiol.">
        <title>The Global Catalogue of Microorganisms (GCM) 10K type strain sequencing project: providing services to taxonomists for standard genome sequencing and annotation.</title>
        <authorList>
            <consortium name="The Broad Institute Genomics Platform"/>
            <consortium name="The Broad Institute Genome Sequencing Center for Infectious Disease"/>
            <person name="Wu L."/>
            <person name="Ma J."/>
        </authorList>
    </citation>
    <scope>NUCLEOTIDE SEQUENCE [LARGE SCALE GENOMIC DNA]</scope>
    <source>
        <strain evidence="4">JCM 10303</strain>
    </source>
</reference>
<evidence type="ECO:0000256" key="1">
    <source>
        <dbReference type="ARBA" id="ARBA00006056"/>
    </source>
</evidence>
<dbReference type="Proteomes" id="UP001500729">
    <property type="component" value="Unassembled WGS sequence"/>
</dbReference>
<dbReference type="EMBL" id="BAAAGS010000005">
    <property type="protein sequence ID" value="GAA0513907.1"/>
    <property type="molecule type" value="Genomic_DNA"/>
</dbReference>
<dbReference type="SUPFAM" id="SSF89733">
    <property type="entry name" value="L-sulfolactate dehydrogenase-like"/>
    <property type="match status" value="1"/>
</dbReference>
<accession>A0ABP3M5R9</accession>
<proteinExistence type="inferred from homology"/>
<dbReference type="InterPro" id="IPR003767">
    <property type="entry name" value="Malate/L-lactate_DH-like"/>
</dbReference>